<feature type="transmembrane region" description="Helical" evidence="6">
    <location>
        <begin position="74"/>
        <end position="95"/>
    </location>
</feature>
<dbReference type="AlphaFoldDB" id="A0AAN8PJP9"/>
<dbReference type="Pfam" id="PF00892">
    <property type="entry name" value="EamA"/>
    <property type="match status" value="2"/>
</dbReference>
<feature type="transmembrane region" description="Helical" evidence="6">
    <location>
        <begin position="256"/>
        <end position="280"/>
    </location>
</feature>
<feature type="transmembrane region" description="Helical" evidence="6">
    <location>
        <begin position="137"/>
        <end position="155"/>
    </location>
</feature>
<dbReference type="Gene3D" id="1.10.3730.20">
    <property type="match status" value="1"/>
</dbReference>
<evidence type="ECO:0000256" key="6">
    <source>
        <dbReference type="SAM" id="Phobius"/>
    </source>
</evidence>
<organism evidence="8 9">
    <name type="scientific">Polyplax serrata</name>
    <name type="common">Common mouse louse</name>
    <dbReference type="NCBI Taxonomy" id="468196"/>
    <lineage>
        <taxon>Eukaryota</taxon>
        <taxon>Metazoa</taxon>
        <taxon>Ecdysozoa</taxon>
        <taxon>Arthropoda</taxon>
        <taxon>Hexapoda</taxon>
        <taxon>Insecta</taxon>
        <taxon>Pterygota</taxon>
        <taxon>Neoptera</taxon>
        <taxon>Paraneoptera</taxon>
        <taxon>Psocodea</taxon>
        <taxon>Troctomorpha</taxon>
        <taxon>Phthiraptera</taxon>
        <taxon>Anoplura</taxon>
        <taxon>Polyplacidae</taxon>
        <taxon>Polyplax</taxon>
    </lineage>
</organism>
<dbReference type="EMBL" id="JAWJWE010000037">
    <property type="protein sequence ID" value="KAK6625320.1"/>
    <property type="molecule type" value="Genomic_DNA"/>
</dbReference>
<feature type="transmembrane region" description="Helical" evidence="6">
    <location>
        <begin position="225"/>
        <end position="244"/>
    </location>
</feature>
<evidence type="ECO:0000313" key="9">
    <source>
        <dbReference type="Proteomes" id="UP001372834"/>
    </source>
</evidence>
<protein>
    <recommendedName>
        <fullName evidence="7">EamA domain-containing protein</fullName>
    </recommendedName>
</protein>
<dbReference type="GO" id="GO:0016020">
    <property type="term" value="C:membrane"/>
    <property type="evidence" value="ECO:0007669"/>
    <property type="project" value="UniProtKB-SubCell"/>
</dbReference>
<comment type="caution">
    <text evidence="8">The sequence shown here is derived from an EMBL/GenBank/DDBJ whole genome shotgun (WGS) entry which is preliminary data.</text>
</comment>
<sequence length="376" mass="41069">MYPNAYKETSLSVEDPGEKTRLLESAPPRGSFEAPSFFYQNTPPNLGIGSNILKNENQWQPMTSTIKDEEPQSVWKGPCLAFISGTFFTLSSAAVKALSNVNPMELLVIRSTVQIVFMLAIALYVKANLFGPKGYRILLQIQGLVGGLTLVLLFFTFRRLPLGDATTIIFSSPVFVMVLSFIILREPCGFFRALIVALLLLGVVLIAKPPFIFQFFYHVEQSYDVVGYTSALFATLFTALNIVVMRKCKDVHFSVVVLQLSLWSLICSGSLLILFVSYGADAIVSPHGLHEWVLTGLVSVLGLSGQVLVAKALGLEGAGKVAVIRSLDIILAFILQVTVFGEVPDWMSGLGAACVLLCVTGMTFEKQIKDVTDKIP</sequence>
<feature type="transmembrane region" description="Helical" evidence="6">
    <location>
        <begin position="191"/>
        <end position="213"/>
    </location>
</feature>
<dbReference type="PANTHER" id="PTHR22911">
    <property type="entry name" value="ACYL-MALONYL CONDENSING ENZYME-RELATED"/>
    <property type="match status" value="1"/>
</dbReference>
<feature type="transmembrane region" description="Helical" evidence="6">
    <location>
        <begin position="107"/>
        <end position="125"/>
    </location>
</feature>
<proteinExistence type="predicted"/>
<evidence type="ECO:0000256" key="4">
    <source>
        <dbReference type="ARBA" id="ARBA00023136"/>
    </source>
</evidence>
<evidence type="ECO:0000313" key="8">
    <source>
        <dbReference type="EMBL" id="KAK6625320.1"/>
    </source>
</evidence>
<dbReference type="InterPro" id="IPR000620">
    <property type="entry name" value="EamA_dom"/>
</dbReference>
<dbReference type="Proteomes" id="UP001372834">
    <property type="component" value="Unassembled WGS sequence"/>
</dbReference>
<dbReference type="InterPro" id="IPR037185">
    <property type="entry name" value="EmrE-like"/>
</dbReference>
<evidence type="ECO:0000256" key="5">
    <source>
        <dbReference type="SAM" id="MobiDB-lite"/>
    </source>
</evidence>
<reference evidence="8 9" key="1">
    <citation type="submission" date="2023-10" db="EMBL/GenBank/DDBJ databases">
        <title>Genomes of two closely related lineages of the louse Polyplax serrata with different host specificities.</title>
        <authorList>
            <person name="Martinu J."/>
            <person name="Tarabai H."/>
            <person name="Stefka J."/>
            <person name="Hypsa V."/>
        </authorList>
    </citation>
    <scope>NUCLEOTIDE SEQUENCE [LARGE SCALE GENOMIC DNA]</scope>
    <source>
        <strain evidence="8">HR10_N</strain>
    </source>
</reference>
<comment type="subcellular location">
    <subcellularLocation>
        <location evidence="1">Membrane</location>
        <topology evidence="1">Multi-pass membrane protein</topology>
    </subcellularLocation>
</comment>
<dbReference type="SUPFAM" id="SSF103481">
    <property type="entry name" value="Multidrug resistance efflux transporter EmrE"/>
    <property type="match status" value="2"/>
</dbReference>
<evidence type="ECO:0000256" key="1">
    <source>
        <dbReference type="ARBA" id="ARBA00004141"/>
    </source>
</evidence>
<evidence type="ECO:0000256" key="2">
    <source>
        <dbReference type="ARBA" id="ARBA00022692"/>
    </source>
</evidence>
<evidence type="ECO:0000256" key="3">
    <source>
        <dbReference type="ARBA" id="ARBA00022989"/>
    </source>
</evidence>
<feature type="transmembrane region" description="Helical" evidence="6">
    <location>
        <begin position="346"/>
        <end position="364"/>
    </location>
</feature>
<keyword evidence="2 6" id="KW-0812">Transmembrane</keyword>
<feature type="domain" description="EamA" evidence="7">
    <location>
        <begin position="76"/>
        <end position="206"/>
    </location>
</feature>
<accession>A0AAN8PJP9</accession>
<feature type="region of interest" description="Disordered" evidence="5">
    <location>
        <begin position="1"/>
        <end position="29"/>
    </location>
</feature>
<name>A0AAN8PJP9_POLSC</name>
<dbReference type="PANTHER" id="PTHR22911:SF6">
    <property type="entry name" value="SOLUTE CARRIER FAMILY 35 MEMBER G1"/>
    <property type="match status" value="1"/>
</dbReference>
<evidence type="ECO:0000259" key="7">
    <source>
        <dbReference type="Pfam" id="PF00892"/>
    </source>
</evidence>
<feature type="domain" description="EamA" evidence="7">
    <location>
        <begin position="227"/>
        <end position="362"/>
    </location>
</feature>
<feature type="transmembrane region" description="Helical" evidence="6">
    <location>
        <begin position="322"/>
        <end position="340"/>
    </location>
</feature>
<feature type="transmembrane region" description="Helical" evidence="6">
    <location>
        <begin position="292"/>
        <end position="310"/>
    </location>
</feature>
<gene>
    <name evidence="8" type="ORF">RUM43_005617</name>
</gene>
<keyword evidence="4 6" id="KW-0472">Membrane</keyword>
<keyword evidence="3 6" id="KW-1133">Transmembrane helix</keyword>
<feature type="transmembrane region" description="Helical" evidence="6">
    <location>
        <begin position="167"/>
        <end position="184"/>
    </location>
</feature>